<dbReference type="EC" id="4.1.2.-" evidence="5"/>
<dbReference type="PANTHER" id="PTHR12128:SF28">
    <property type="entry name" value="2-DEHYDRO-3-DEOXY-D-GLUCONATE ALDOLASE YAGE-RELATED"/>
    <property type="match status" value="1"/>
</dbReference>
<evidence type="ECO:0000313" key="5">
    <source>
        <dbReference type="EMBL" id="SUT96160.1"/>
    </source>
</evidence>
<evidence type="ECO:0000256" key="4">
    <source>
        <dbReference type="PIRSR" id="PIRSR001365-1"/>
    </source>
</evidence>
<keyword evidence="2" id="KW-0704">Schiff base</keyword>
<feature type="active site" description="Schiff-base intermediate with substrate" evidence="4">
    <location>
        <position position="163"/>
    </location>
</feature>
<evidence type="ECO:0000256" key="2">
    <source>
        <dbReference type="ARBA" id="ARBA00023270"/>
    </source>
</evidence>
<sequence length="295" mass="33143">MLFKGINSPVITIMTDEGKIDYPNMEKHINRLINAGLDGLLFFGSIGEFYSISLSEKKEFIDWVVKLVNKRTQVIIGVGDTSIDNVIELSQYSEKTGADAIIVISPYYFPLSNQAAIDYFGKIAESTSLPIMLYNFPERTNSDLNPDIVCELAKKYPNIAGIKDTVDNISHTRHLCQKIKPIRPDFGILSGFDEYYISNRISGGDGVLCGLTNVVPEEFVKLHKAFEEKDFITLEKVAKKISHMMQLYQITPLFTTGIKVAVKIVSGIDMSIYTKVPSVLLTQKQFDQIKIILEQ</sequence>
<dbReference type="SUPFAM" id="SSF51569">
    <property type="entry name" value="Aldolase"/>
    <property type="match status" value="1"/>
</dbReference>
<protein>
    <submittedName>
        <fullName evidence="5">Dihydrodipicolinate synthase</fullName>
        <ecNumber evidence="5">4.1.2.-</ecNumber>
        <ecNumber evidence="5">4.3.3.7</ecNumber>
    </submittedName>
</protein>
<name>A0A380U499_ACTLI</name>
<comment type="similarity">
    <text evidence="3">Belongs to the DapA family.</text>
</comment>
<dbReference type="InterPro" id="IPR002220">
    <property type="entry name" value="DapA-like"/>
</dbReference>
<dbReference type="GO" id="GO:0008840">
    <property type="term" value="F:4-hydroxy-tetrahydrodipicolinate synthase activity"/>
    <property type="evidence" value="ECO:0007669"/>
    <property type="project" value="UniProtKB-EC"/>
</dbReference>
<dbReference type="PIRSF" id="PIRSF001365">
    <property type="entry name" value="DHDPS"/>
    <property type="match status" value="1"/>
</dbReference>
<dbReference type="SMART" id="SM01130">
    <property type="entry name" value="DHDPS"/>
    <property type="match status" value="1"/>
</dbReference>
<organism evidence="5 6">
    <name type="scientific">Actinobacillus lignieresii</name>
    <dbReference type="NCBI Taxonomy" id="720"/>
    <lineage>
        <taxon>Bacteria</taxon>
        <taxon>Pseudomonadati</taxon>
        <taxon>Pseudomonadota</taxon>
        <taxon>Gammaproteobacteria</taxon>
        <taxon>Pasteurellales</taxon>
        <taxon>Pasteurellaceae</taxon>
        <taxon>Actinobacillus</taxon>
    </lineage>
</organism>
<dbReference type="Pfam" id="PF00701">
    <property type="entry name" value="DHDPS"/>
    <property type="match status" value="1"/>
</dbReference>
<keyword evidence="6" id="KW-1185">Reference proteome</keyword>
<dbReference type="InterPro" id="IPR013785">
    <property type="entry name" value="Aldolase_TIM"/>
</dbReference>
<dbReference type="PROSITE" id="PS00666">
    <property type="entry name" value="DHDPS_2"/>
    <property type="match status" value="1"/>
</dbReference>
<accession>A0A380U499</accession>
<dbReference type="GO" id="GO:0005829">
    <property type="term" value="C:cytosol"/>
    <property type="evidence" value="ECO:0007669"/>
    <property type="project" value="TreeGrafter"/>
</dbReference>
<dbReference type="Gene3D" id="3.20.20.70">
    <property type="entry name" value="Aldolase class I"/>
    <property type="match status" value="1"/>
</dbReference>
<proteinExistence type="inferred from homology"/>
<keyword evidence="1 3" id="KW-0456">Lyase</keyword>
<dbReference type="InterPro" id="IPR020625">
    <property type="entry name" value="Schiff_base-form_aldolases_AS"/>
</dbReference>
<feature type="active site" description="Proton donor/acceptor" evidence="4">
    <location>
        <position position="134"/>
    </location>
</feature>
<dbReference type="Proteomes" id="UP000254253">
    <property type="component" value="Unassembled WGS sequence"/>
</dbReference>
<dbReference type="CDD" id="cd00408">
    <property type="entry name" value="DHDPS-like"/>
    <property type="match status" value="1"/>
</dbReference>
<reference evidence="5 6" key="1">
    <citation type="submission" date="2018-06" db="EMBL/GenBank/DDBJ databases">
        <authorList>
            <consortium name="Pathogen Informatics"/>
            <person name="Doyle S."/>
        </authorList>
    </citation>
    <scope>NUCLEOTIDE SEQUENCE [LARGE SCALE GENOMIC DNA]</scope>
    <source>
        <strain evidence="5 6">NCTC4191</strain>
    </source>
</reference>
<dbReference type="RefSeq" id="WP_115591020.1">
    <property type="nucleotide sequence ID" value="NZ_UFRN01000002.1"/>
</dbReference>
<dbReference type="AlphaFoldDB" id="A0A380U499"/>
<dbReference type="PANTHER" id="PTHR12128">
    <property type="entry name" value="DIHYDRODIPICOLINATE SYNTHASE"/>
    <property type="match status" value="1"/>
</dbReference>
<gene>
    <name evidence="5" type="primary">yagE</name>
    <name evidence="5" type="ORF">NCTC4191_02124</name>
</gene>
<dbReference type="EMBL" id="UFRN01000002">
    <property type="protein sequence ID" value="SUT96160.1"/>
    <property type="molecule type" value="Genomic_DNA"/>
</dbReference>
<evidence type="ECO:0000313" key="6">
    <source>
        <dbReference type="Proteomes" id="UP000254253"/>
    </source>
</evidence>
<dbReference type="EC" id="4.3.3.7" evidence="5"/>
<dbReference type="PRINTS" id="PR00146">
    <property type="entry name" value="DHPICSNTHASE"/>
</dbReference>
<evidence type="ECO:0000256" key="1">
    <source>
        <dbReference type="ARBA" id="ARBA00023239"/>
    </source>
</evidence>
<evidence type="ECO:0000256" key="3">
    <source>
        <dbReference type="PIRNR" id="PIRNR001365"/>
    </source>
</evidence>